<dbReference type="InterPro" id="IPR035938">
    <property type="entry name" value="Hemerythrin-like_sf"/>
</dbReference>
<keyword evidence="3" id="KW-0479">Metal-binding</keyword>
<keyword evidence="4" id="KW-0408">Iron</keyword>
<organism evidence="6 7">
    <name type="scientific">Inhella gelatinilytica</name>
    <dbReference type="NCBI Taxonomy" id="2795030"/>
    <lineage>
        <taxon>Bacteria</taxon>
        <taxon>Pseudomonadati</taxon>
        <taxon>Pseudomonadota</taxon>
        <taxon>Betaproteobacteria</taxon>
        <taxon>Burkholderiales</taxon>
        <taxon>Sphaerotilaceae</taxon>
        <taxon>Inhella</taxon>
    </lineage>
</organism>
<evidence type="ECO:0000256" key="4">
    <source>
        <dbReference type="ARBA" id="ARBA00023004"/>
    </source>
</evidence>
<comment type="caution">
    <text evidence="6">The sequence shown here is derived from an EMBL/GenBank/DDBJ whole genome shotgun (WGS) entry which is preliminary data.</text>
</comment>
<comment type="similarity">
    <text evidence="1">Belongs to the hemerythrin family.</text>
</comment>
<dbReference type="NCBIfam" id="TIGR02481">
    <property type="entry name" value="hemeryth_dom"/>
    <property type="match status" value="1"/>
</dbReference>
<accession>A0A931IWC5</accession>
<dbReference type="InterPro" id="IPR016131">
    <property type="entry name" value="Haemerythrin_Fe_BS"/>
</dbReference>
<dbReference type="InterPro" id="IPR012827">
    <property type="entry name" value="Hemerythrin_metal-bd"/>
</dbReference>
<dbReference type="GO" id="GO:0005344">
    <property type="term" value="F:oxygen carrier activity"/>
    <property type="evidence" value="ECO:0007669"/>
    <property type="project" value="UniProtKB-KW"/>
</dbReference>
<dbReference type="AlphaFoldDB" id="A0A931IWC5"/>
<proteinExistence type="inferred from homology"/>
<dbReference type="CDD" id="cd12107">
    <property type="entry name" value="Hemerythrin"/>
    <property type="match status" value="1"/>
</dbReference>
<protein>
    <submittedName>
        <fullName evidence="6">Hemerythrin domain-containing protein</fullName>
    </submittedName>
</protein>
<dbReference type="InterPro" id="IPR012312">
    <property type="entry name" value="Hemerythrin-like"/>
</dbReference>
<dbReference type="EMBL" id="JAEDAL010000002">
    <property type="protein sequence ID" value="MBH9552239.1"/>
    <property type="molecule type" value="Genomic_DNA"/>
</dbReference>
<dbReference type="GO" id="GO:0046872">
    <property type="term" value="F:metal ion binding"/>
    <property type="evidence" value="ECO:0007669"/>
    <property type="project" value="UniProtKB-KW"/>
</dbReference>
<evidence type="ECO:0000259" key="5">
    <source>
        <dbReference type="Pfam" id="PF01814"/>
    </source>
</evidence>
<evidence type="ECO:0000313" key="6">
    <source>
        <dbReference type="EMBL" id="MBH9552239.1"/>
    </source>
</evidence>
<name>A0A931IWC5_9BURK</name>
<keyword evidence="2" id="KW-0561">Oxygen transport</keyword>
<reference evidence="6" key="1">
    <citation type="submission" date="2020-12" db="EMBL/GenBank/DDBJ databases">
        <title>The genome sequence of Inhella sp. 4Y17.</title>
        <authorList>
            <person name="Liu Y."/>
        </authorList>
    </citation>
    <scope>NUCLEOTIDE SEQUENCE</scope>
    <source>
        <strain evidence="6">4Y10</strain>
    </source>
</reference>
<keyword evidence="2" id="KW-0813">Transport</keyword>
<evidence type="ECO:0000256" key="1">
    <source>
        <dbReference type="ARBA" id="ARBA00010587"/>
    </source>
</evidence>
<keyword evidence="7" id="KW-1185">Reference proteome</keyword>
<sequence length="159" mass="17261">MTALAWNDELVLQQPHIDADHEEFVRLLNALADAAAAADGEGALPAFDALHAHVQAHFAREEGFMAATGFSADNCHTKQHRMVLDLMRDVRSCAVERQEWEPMRHLAPALAEWLPQHADMMDAALVFTMKNLGFDPDHPTPVAPAPAEADAGCGSVGCN</sequence>
<dbReference type="PANTHER" id="PTHR37164:SF1">
    <property type="entry name" value="BACTERIOHEMERYTHRIN"/>
    <property type="match status" value="1"/>
</dbReference>
<evidence type="ECO:0000313" key="7">
    <source>
        <dbReference type="Proteomes" id="UP000620139"/>
    </source>
</evidence>
<dbReference type="RefSeq" id="WP_198099865.1">
    <property type="nucleotide sequence ID" value="NZ_JAEDAL010000002.1"/>
</dbReference>
<dbReference type="PANTHER" id="PTHR37164">
    <property type="entry name" value="BACTERIOHEMERYTHRIN"/>
    <property type="match status" value="1"/>
</dbReference>
<evidence type="ECO:0000256" key="3">
    <source>
        <dbReference type="ARBA" id="ARBA00022723"/>
    </source>
</evidence>
<dbReference type="PROSITE" id="PS00550">
    <property type="entry name" value="HEMERYTHRINS"/>
    <property type="match status" value="1"/>
</dbReference>
<dbReference type="InterPro" id="IPR050669">
    <property type="entry name" value="Hemerythrin"/>
</dbReference>
<dbReference type="Proteomes" id="UP000620139">
    <property type="component" value="Unassembled WGS sequence"/>
</dbReference>
<evidence type="ECO:0000256" key="2">
    <source>
        <dbReference type="ARBA" id="ARBA00022621"/>
    </source>
</evidence>
<dbReference type="Gene3D" id="1.20.120.50">
    <property type="entry name" value="Hemerythrin-like"/>
    <property type="match status" value="1"/>
</dbReference>
<dbReference type="Pfam" id="PF01814">
    <property type="entry name" value="Hemerythrin"/>
    <property type="match status" value="1"/>
</dbReference>
<dbReference type="SUPFAM" id="SSF47188">
    <property type="entry name" value="Hemerythrin-like"/>
    <property type="match status" value="1"/>
</dbReference>
<gene>
    <name evidence="6" type="ORF">I7X43_05170</name>
</gene>
<feature type="domain" description="Hemerythrin-like" evidence="5">
    <location>
        <begin position="16"/>
        <end position="124"/>
    </location>
</feature>